<gene>
    <name evidence="1" type="ORF">MENT_LOCUS15527</name>
</gene>
<proteinExistence type="predicted"/>
<comment type="caution">
    <text evidence="1">The sequence shown here is derived from an EMBL/GenBank/DDBJ whole genome shotgun (WGS) entry which is preliminary data.</text>
</comment>
<evidence type="ECO:0000313" key="2">
    <source>
        <dbReference type="Proteomes" id="UP000580250"/>
    </source>
</evidence>
<reference evidence="1 2" key="1">
    <citation type="submission" date="2020-08" db="EMBL/GenBank/DDBJ databases">
        <authorList>
            <person name="Koutsovoulos G."/>
            <person name="Danchin GJ E."/>
        </authorList>
    </citation>
    <scope>NUCLEOTIDE SEQUENCE [LARGE SCALE GENOMIC DNA]</scope>
</reference>
<protein>
    <submittedName>
        <fullName evidence="1">Uncharacterized protein</fullName>
    </submittedName>
</protein>
<dbReference type="AlphaFoldDB" id="A0A6V7UNZ8"/>
<evidence type="ECO:0000313" key="1">
    <source>
        <dbReference type="EMBL" id="CAD2162640.1"/>
    </source>
</evidence>
<accession>A0A6V7UNZ8</accession>
<sequence>MNDTKNGWIGLVFDKNQDCKNYKMNIVLGEFKDKNSYKINALFFQKYAEQRVSLGLKLSCIK</sequence>
<name>A0A6V7UNZ8_MELEN</name>
<organism evidence="1 2">
    <name type="scientific">Meloidogyne enterolobii</name>
    <name type="common">Root-knot nematode worm</name>
    <name type="synonym">Meloidogyne mayaguensis</name>
    <dbReference type="NCBI Taxonomy" id="390850"/>
    <lineage>
        <taxon>Eukaryota</taxon>
        <taxon>Metazoa</taxon>
        <taxon>Ecdysozoa</taxon>
        <taxon>Nematoda</taxon>
        <taxon>Chromadorea</taxon>
        <taxon>Rhabditida</taxon>
        <taxon>Tylenchina</taxon>
        <taxon>Tylenchomorpha</taxon>
        <taxon>Tylenchoidea</taxon>
        <taxon>Meloidogynidae</taxon>
        <taxon>Meloidogyninae</taxon>
        <taxon>Meloidogyne</taxon>
    </lineage>
</organism>
<dbReference type="EMBL" id="CAJEWN010000093">
    <property type="protein sequence ID" value="CAD2162640.1"/>
    <property type="molecule type" value="Genomic_DNA"/>
</dbReference>
<dbReference type="Proteomes" id="UP000580250">
    <property type="component" value="Unassembled WGS sequence"/>
</dbReference>